<feature type="binding site" evidence="15">
    <location>
        <position position="109"/>
    </location>
    <ligand>
        <name>DNA</name>
        <dbReference type="ChEBI" id="CHEBI:16991"/>
    </ligand>
</feature>
<dbReference type="EC" id="4.2.99.18" evidence="15"/>
<dbReference type="NCBIfam" id="TIGR00577">
    <property type="entry name" value="fpg"/>
    <property type="match status" value="1"/>
</dbReference>
<keyword evidence="10 15" id="KW-0234">DNA repair</keyword>
<dbReference type="NCBIfam" id="NF002211">
    <property type="entry name" value="PRK01103.1"/>
    <property type="match status" value="1"/>
</dbReference>
<dbReference type="Proteomes" id="UP000622604">
    <property type="component" value="Unassembled WGS sequence"/>
</dbReference>
<keyword evidence="11 15" id="KW-0456">Lyase</keyword>
<comment type="function">
    <text evidence="15">Involved in base excision repair of DNA damaged by oxidation or by mutagenic agents. Acts as DNA glycosylase that recognizes and removes damaged bases. Has a preference for oxidized purines, such as 7,8-dihydro-8-oxoguanine (8-oxoG). Has AP (apurinic/apyrimidinic) lyase activity and introduces nicks in the DNA strand. Cleaves the DNA backbone by beta-delta elimination to generate a single-strand break at the site of the removed base with both 3'- and 5'-phosphates.</text>
</comment>
<comment type="caution">
    <text evidence="18">The sequence shown here is derived from an EMBL/GenBank/DDBJ whole genome shotgun (WGS) entry which is preliminary data.</text>
</comment>
<proteinExistence type="inferred from homology"/>
<name>A0A8H9I9M6_9ALTE</name>
<evidence type="ECO:0000259" key="17">
    <source>
        <dbReference type="PROSITE" id="PS51068"/>
    </source>
</evidence>
<dbReference type="SMART" id="SM00898">
    <property type="entry name" value="Fapy_DNA_glyco"/>
    <property type="match status" value="1"/>
</dbReference>
<evidence type="ECO:0000256" key="9">
    <source>
        <dbReference type="ARBA" id="ARBA00023125"/>
    </source>
</evidence>
<feature type="active site" description="Schiff-base intermediate with DNA" evidence="15">
    <location>
        <position position="2"/>
    </location>
</feature>
<evidence type="ECO:0000256" key="10">
    <source>
        <dbReference type="ARBA" id="ARBA00023204"/>
    </source>
</evidence>
<evidence type="ECO:0000259" key="16">
    <source>
        <dbReference type="PROSITE" id="PS51066"/>
    </source>
</evidence>
<evidence type="ECO:0000256" key="8">
    <source>
        <dbReference type="ARBA" id="ARBA00022833"/>
    </source>
</evidence>
<evidence type="ECO:0000313" key="19">
    <source>
        <dbReference type="Proteomes" id="UP000622604"/>
    </source>
</evidence>
<dbReference type="PROSITE" id="PS51066">
    <property type="entry name" value="ZF_FPG_2"/>
    <property type="match status" value="1"/>
</dbReference>
<comment type="similarity">
    <text evidence="2 15">Belongs to the FPG family.</text>
</comment>
<dbReference type="PANTHER" id="PTHR22993">
    <property type="entry name" value="FORMAMIDOPYRIMIDINE-DNA GLYCOSYLASE"/>
    <property type="match status" value="1"/>
</dbReference>
<dbReference type="Gene3D" id="3.20.190.10">
    <property type="entry name" value="MutM-like, N-terminal"/>
    <property type="match status" value="1"/>
</dbReference>
<dbReference type="EC" id="3.2.2.23" evidence="15"/>
<evidence type="ECO:0000256" key="2">
    <source>
        <dbReference type="ARBA" id="ARBA00009409"/>
    </source>
</evidence>
<keyword evidence="5 15" id="KW-0227">DNA damage</keyword>
<dbReference type="InterPro" id="IPR010979">
    <property type="entry name" value="Ribosomal_uS13-like_H2TH"/>
</dbReference>
<evidence type="ECO:0000256" key="14">
    <source>
        <dbReference type="ARBA" id="ARBA00044632"/>
    </source>
</evidence>
<dbReference type="AlphaFoldDB" id="A0A8H9I9M6"/>
<dbReference type="SUPFAM" id="SSF81624">
    <property type="entry name" value="N-terminal domain of MutM-like DNA repair proteins"/>
    <property type="match status" value="1"/>
</dbReference>
<dbReference type="InterPro" id="IPR015887">
    <property type="entry name" value="DNA_glyclase_Znf_dom_DNA_BS"/>
</dbReference>
<comment type="subunit">
    <text evidence="3 15">Monomer.</text>
</comment>
<dbReference type="PROSITE" id="PS01242">
    <property type="entry name" value="ZF_FPG_1"/>
    <property type="match status" value="1"/>
</dbReference>
<keyword evidence="6 15" id="KW-0863">Zinc-finger</keyword>
<evidence type="ECO:0000256" key="7">
    <source>
        <dbReference type="ARBA" id="ARBA00022801"/>
    </source>
</evidence>
<reference evidence="18" key="2">
    <citation type="submission" date="2020-09" db="EMBL/GenBank/DDBJ databases">
        <authorList>
            <person name="Sun Q."/>
            <person name="Kim S."/>
        </authorList>
    </citation>
    <scope>NUCLEOTIDE SEQUENCE</scope>
    <source>
        <strain evidence="18">KCTC 32337</strain>
    </source>
</reference>
<dbReference type="InterPro" id="IPR035937">
    <property type="entry name" value="FPG_N"/>
</dbReference>
<dbReference type="GO" id="GO:0008270">
    <property type="term" value="F:zinc ion binding"/>
    <property type="evidence" value="ECO:0007669"/>
    <property type="project" value="UniProtKB-UniRule"/>
</dbReference>
<evidence type="ECO:0000256" key="15">
    <source>
        <dbReference type="HAMAP-Rule" id="MF_00103"/>
    </source>
</evidence>
<sequence>MPELPEVEVSRLGISPHLIGQKIKQVVVRHKQLRWLVPDEVHLAEGLRVNDVRRRAKYLFIDTDAGSIILHLGMSGKLRIVNSDTPVIKHDHLDVVLTNGVCLRFNDARRFGACLWQDVSEPEIGMIAALGPEPLTADFDGQRLYDLSRSKSVAVKNFIMDNKVVVGVGNIYANEALFIAGIDPRKAAKKVSKKTYLALGDIIKEVLAKAIEQGGTTLKDFTQADGNPGYFAQHLRVYGRKGEACEVCASEIQSVTLGQRNTFFCEQCQT</sequence>
<keyword evidence="4 15" id="KW-0479">Metal-binding</keyword>
<evidence type="ECO:0000256" key="6">
    <source>
        <dbReference type="ARBA" id="ARBA00022771"/>
    </source>
</evidence>
<keyword evidence="12 15" id="KW-0511">Multifunctional enzyme</keyword>
<keyword evidence="8 15" id="KW-0862">Zinc</keyword>
<evidence type="ECO:0000256" key="3">
    <source>
        <dbReference type="ARBA" id="ARBA00011245"/>
    </source>
</evidence>
<evidence type="ECO:0000256" key="5">
    <source>
        <dbReference type="ARBA" id="ARBA00022763"/>
    </source>
</evidence>
<dbReference type="FunFam" id="3.20.190.10:FF:000001">
    <property type="entry name" value="Formamidopyrimidine-DNA glycosylase"/>
    <property type="match status" value="1"/>
</dbReference>
<dbReference type="SUPFAM" id="SSF46946">
    <property type="entry name" value="S13-like H2TH domain"/>
    <property type="match status" value="1"/>
</dbReference>
<dbReference type="InterPro" id="IPR020629">
    <property type="entry name" value="FPG_Glyclase"/>
</dbReference>
<keyword evidence="7 15" id="KW-0378">Hydrolase</keyword>
<feature type="domain" description="Formamidopyrimidine-DNA glycosylase catalytic" evidence="17">
    <location>
        <begin position="2"/>
        <end position="112"/>
    </location>
</feature>
<dbReference type="Pfam" id="PF06827">
    <property type="entry name" value="zf-FPG_IleRS"/>
    <property type="match status" value="1"/>
</dbReference>
<dbReference type="SMART" id="SM01232">
    <property type="entry name" value="H2TH"/>
    <property type="match status" value="1"/>
</dbReference>
<comment type="catalytic activity">
    <reaction evidence="1 15">
        <text>Hydrolysis of DNA containing ring-opened 7-methylguanine residues, releasing 2,6-diamino-4-hydroxy-5-(N-methyl)formamidopyrimidine.</text>
        <dbReference type="EC" id="3.2.2.23"/>
    </reaction>
</comment>
<gene>
    <name evidence="15 18" type="primary">mutM</name>
    <name evidence="15" type="synonym">fpg</name>
    <name evidence="18" type="ORF">GCM10011274_06190</name>
</gene>
<feature type="domain" description="FPG-type" evidence="16">
    <location>
        <begin position="236"/>
        <end position="270"/>
    </location>
</feature>
<dbReference type="InterPro" id="IPR012319">
    <property type="entry name" value="FPG_cat"/>
</dbReference>
<accession>A0A8H9I9M6</accession>
<evidence type="ECO:0000256" key="11">
    <source>
        <dbReference type="ARBA" id="ARBA00023239"/>
    </source>
</evidence>
<comment type="cofactor">
    <cofactor evidence="15">
        <name>Zn(2+)</name>
        <dbReference type="ChEBI" id="CHEBI:29105"/>
    </cofactor>
    <text evidence="15">Binds 1 zinc ion per subunit.</text>
</comment>
<protein>
    <recommendedName>
        <fullName evidence="15">Formamidopyrimidine-DNA glycosylase</fullName>
        <shortName evidence="15">Fapy-DNA glycosylase</shortName>
        <ecNumber evidence="15">3.2.2.23</ecNumber>
    </recommendedName>
    <alternativeName>
        <fullName evidence="15">DNA-(apurinic or apyrimidinic site) lyase MutM</fullName>
        <shortName evidence="15">AP lyase MutM</shortName>
        <ecNumber evidence="15">4.2.99.18</ecNumber>
    </alternativeName>
</protein>
<dbReference type="PANTHER" id="PTHR22993:SF9">
    <property type="entry name" value="FORMAMIDOPYRIMIDINE-DNA GLYCOSYLASE"/>
    <property type="match status" value="1"/>
</dbReference>
<dbReference type="Pfam" id="PF06831">
    <property type="entry name" value="H2TH"/>
    <property type="match status" value="1"/>
</dbReference>
<evidence type="ECO:0000256" key="13">
    <source>
        <dbReference type="ARBA" id="ARBA00023295"/>
    </source>
</evidence>
<dbReference type="GO" id="GO:0003684">
    <property type="term" value="F:damaged DNA binding"/>
    <property type="evidence" value="ECO:0007669"/>
    <property type="project" value="InterPro"/>
</dbReference>
<dbReference type="InterPro" id="IPR000214">
    <property type="entry name" value="Znf_DNA_glyclase/AP_lyase"/>
</dbReference>
<dbReference type="FunFam" id="1.10.8.50:FF:000003">
    <property type="entry name" value="Formamidopyrimidine-DNA glycosylase"/>
    <property type="match status" value="1"/>
</dbReference>
<dbReference type="HAMAP" id="MF_00103">
    <property type="entry name" value="Fapy_DNA_glycosyl"/>
    <property type="match status" value="1"/>
</dbReference>
<dbReference type="CDD" id="cd08966">
    <property type="entry name" value="EcFpg-like_N"/>
    <property type="match status" value="1"/>
</dbReference>
<dbReference type="GO" id="GO:0034039">
    <property type="term" value="F:8-oxo-7,8-dihydroguanine DNA N-glycosylase activity"/>
    <property type="evidence" value="ECO:0007669"/>
    <property type="project" value="TreeGrafter"/>
</dbReference>
<evidence type="ECO:0000256" key="12">
    <source>
        <dbReference type="ARBA" id="ARBA00023268"/>
    </source>
</evidence>
<keyword evidence="13 15" id="KW-0326">Glycosidase</keyword>
<feature type="binding site" evidence="15">
    <location>
        <position position="90"/>
    </location>
    <ligand>
        <name>DNA</name>
        <dbReference type="ChEBI" id="CHEBI:16991"/>
    </ligand>
</feature>
<comment type="catalytic activity">
    <reaction evidence="14 15">
        <text>2'-deoxyribonucleotide-(2'-deoxyribose 5'-phosphate)-2'-deoxyribonucleotide-DNA = a 3'-end 2'-deoxyribonucleotide-(2,3-dehydro-2,3-deoxyribose 5'-phosphate)-DNA + a 5'-end 5'-phospho-2'-deoxyribonucleoside-DNA + H(+)</text>
        <dbReference type="Rhea" id="RHEA:66592"/>
        <dbReference type="Rhea" id="RHEA-COMP:13180"/>
        <dbReference type="Rhea" id="RHEA-COMP:16897"/>
        <dbReference type="Rhea" id="RHEA-COMP:17067"/>
        <dbReference type="ChEBI" id="CHEBI:15378"/>
        <dbReference type="ChEBI" id="CHEBI:136412"/>
        <dbReference type="ChEBI" id="CHEBI:157695"/>
        <dbReference type="ChEBI" id="CHEBI:167181"/>
        <dbReference type="EC" id="4.2.99.18"/>
    </reaction>
</comment>
<evidence type="ECO:0000256" key="1">
    <source>
        <dbReference type="ARBA" id="ARBA00001668"/>
    </source>
</evidence>
<feature type="active site" description="Proton donor" evidence="15">
    <location>
        <position position="3"/>
    </location>
</feature>
<dbReference type="InterPro" id="IPR015886">
    <property type="entry name" value="H2TH_FPG"/>
</dbReference>
<reference evidence="18" key="1">
    <citation type="journal article" date="2014" name="Int. J. Syst. Evol. Microbiol.">
        <title>Complete genome sequence of Corynebacterium casei LMG S-19264T (=DSM 44701T), isolated from a smear-ripened cheese.</title>
        <authorList>
            <consortium name="US DOE Joint Genome Institute (JGI-PGF)"/>
            <person name="Walter F."/>
            <person name="Albersmeier A."/>
            <person name="Kalinowski J."/>
            <person name="Ruckert C."/>
        </authorList>
    </citation>
    <scope>NUCLEOTIDE SEQUENCE</scope>
    <source>
        <strain evidence="18">KCTC 32337</strain>
    </source>
</reference>
<dbReference type="Gene3D" id="1.10.8.50">
    <property type="match status" value="1"/>
</dbReference>
<dbReference type="Pfam" id="PF01149">
    <property type="entry name" value="Fapy_DNA_glyco"/>
    <property type="match status" value="1"/>
</dbReference>
<feature type="active site" description="Proton donor; for delta-elimination activity" evidence="15">
    <location>
        <position position="260"/>
    </location>
</feature>
<dbReference type="SUPFAM" id="SSF57716">
    <property type="entry name" value="Glucocorticoid receptor-like (DNA-binding domain)"/>
    <property type="match status" value="1"/>
</dbReference>
<organism evidence="18 19">
    <name type="scientific">Paraglaciecola chathamensis</name>
    <dbReference type="NCBI Taxonomy" id="368405"/>
    <lineage>
        <taxon>Bacteria</taxon>
        <taxon>Pseudomonadati</taxon>
        <taxon>Pseudomonadota</taxon>
        <taxon>Gammaproteobacteria</taxon>
        <taxon>Alteromonadales</taxon>
        <taxon>Alteromonadaceae</taxon>
        <taxon>Paraglaciecola</taxon>
    </lineage>
</organism>
<evidence type="ECO:0000256" key="4">
    <source>
        <dbReference type="ARBA" id="ARBA00022723"/>
    </source>
</evidence>
<keyword evidence="9 15" id="KW-0238">DNA-binding</keyword>
<dbReference type="InterPro" id="IPR010663">
    <property type="entry name" value="Znf_FPG/IleRS"/>
</dbReference>
<dbReference type="GO" id="GO:0140078">
    <property type="term" value="F:class I DNA-(apurinic or apyrimidinic site) endonuclease activity"/>
    <property type="evidence" value="ECO:0007669"/>
    <property type="project" value="UniProtKB-EC"/>
</dbReference>
<dbReference type="EMBL" id="BMZC01000002">
    <property type="protein sequence ID" value="GGZ51064.1"/>
    <property type="molecule type" value="Genomic_DNA"/>
</dbReference>
<feature type="active site" description="Proton donor; for beta-elimination activity" evidence="15">
    <location>
        <position position="57"/>
    </location>
</feature>
<dbReference type="RefSeq" id="WP_191865266.1">
    <property type="nucleotide sequence ID" value="NZ_BMZC01000002.1"/>
</dbReference>
<evidence type="ECO:0000313" key="18">
    <source>
        <dbReference type="EMBL" id="GGZ51064.1"/>
    </source>
</evidence>
<dbReference type="PROSITE" id="PS51068">
    <property type="entry name" value="FPG_CAT"/>
    <property type="match status" value="1"/>
</dbReference>
<dbReference type="GO" id="GO:0006284">
    <property type="term" value="P:base-excision repair"/>
    <property type="evidence" value="ECO:0007669"/>
    <property type="project" value="InterPro"/>
</dbReference>
<feature type="binding site" evidence="15">
    <location>
        <position position="151"/>
    </location>
    <ligand>
        <name>DNA</name>
        <dbReference type="ChEBI" id="CHEBI:16991"/>
    </ligand>
</feature>